<dbReference type="Pfam" id="PF13563">
    <property type="entry name" value="2_5_RNA_ligase2"/>
    <property type="match status" value="1"/>
</dbReference>
<evidence type="ECO:0000313" key="1">
    <source>
        <dbReference type="EMBL" id="ELR68122.1"/>
    </source>
</evidence>
<dbReference type="AlphaFoldDB" id="L8JL32"/>
<reference evidence="1 2" key="1">
    <citation type="submission" date="2012-12" db="EMBL/GenBank/DDBJ databases">
        <title>Genome assembly of Fulvivirga imtechensis AK7.</title>
        <authorList>
            <person name="Nupur N."/>
            <person name="Khatri I."/>
            <person name="Kumar R."/>
            <person name="Subramanian S."/>
            <person name="Pinnaka A."/>
        </authorList>
    </citation>
    <scope>NUCLEOTIDE SEQUENCE [LARGE SCALE GENOMIC DNA]</scope>
    <source>
        <strain evidence="1 2">AK7</strain>
    </source>
</reference>
<keyword evidence="2" id="KW-1185">Reference proteome</keyword>
<dbReference type="InterPro" id="IPR050580">
    <property type="entry name" value="2H_phosphoesterase_YjcG-like"/>
</dbReference>
<proteinExistence type="predicted"/>
<organism evidence="1 2">
    <name type="scientific">Fulvivirga imtechensis AK7</name>
    <dbReference type="NCBI Taxonomy" id="1237149"/>
    <lineage>
        <taxon>Bacteria</taxon>
        <taxon>Pseudomonadati</taxon>
        <taxon>Bacteroidota</taxon>
        <taxon>Cytophagia</taxon>
        <taxon>Cytophagales</taxon>
        <taxon>Fulvivirgaceae</taxon>
        <taxon>Fulvivirga</taxon>
    </lineage>
</organism>
<dbReference type="GO" id="GO:0016874">
    <property type="term" value="F:ligase activity"/>
    <property type="evidence" value="ECO:0007669"/>
    <property type="project" value="UniProtKB-KW"/>
</dbReference>
<dbReference type="Proteomes" id="UP000011135">
    <property type="component" value="Unassembled WGS sequence"/>
</dbReference>
<dbReference type="EMBL" id="AMZN01000142">
    <property type="protein sequence ID" value="ELR68122.1"/>
    <property type="molecule type" value="Genomic_DNA"/>
</dbReference>
<protein>
    <submittedName>
        <fullName evidence="1">2'-5' RNA ligase</fullName>
    </submittedName>
</protein>
<dbReference type="Gene3D" id="3.90.1140.10">
    <property type="entry name" value="Cyclic phosphodiesterase"/>
    <property type="match status" value="1"/>
</dbReference>
<name>L8JL32_9BACT</name>
<sequence>MPFKWREDREDKIFEAVKKSLDGHHPFELALHGFGAFKPRVIFIHIEENQALKGVHDSLKRNMKSELNIFNAEYKGRGFNPHLTLAFRDLKKSMFLQAWKEFENKSYQALFPVDSIVLLKHNGKSWDIYKTFDLRK</sequence>
<accession>L8JL32</accession>
<comment type="caution">
    <text evidence="1">The sequence shown here is derived from an EMBL/GenBank/DDBJ whole genome shotgun (WGS) entry which is preliminary data.</text>
</comment>
<dbReference type="InterPro" id="IPR009097">
    <property type="entry name" value="Cyclic_Pdiesterase"/>
</dbReference>
<dbReference type="SUPFAM" id="SSF55144">
    <property type="entry name" value="LigT-like"/>
    <property type="match status" value="1"/>
</dbReference>
<dbReference type="PANTHER" id="PTHR40037">
    <property type="entry name" value="PHOSPHOESTERASE YJCG-RELATED"/>
    <property type="match status" value="1"/>
</dbReference>
<gene>
    <name evidence="1" type="ORF">C900_00924</name>
</gene>
<evidence type="ECO:0000313" key="2">
    <source>
        <dbReference type="Proteomes" id="UP000011135"/>
    </source>
</evidence>
<keyword evidence="1" id="KW-0436">Ligase</keyword>
<dbReference type="STRING" id="1237149.C900_00924"/>
<dbReference type="PANTHER" id="PTHR40037:SF1">
    <property type="entry name" value="PHOSPHOESTERASE SAOUHSC_00951-RELATED"/>
    <property type="match status" value="1"/>
</dbReference>
<dbReference type="eggNOG" id="COG1514">
    <property type="taxonomic scope" value="Bacteria"/>
</dbReference>